<organism evidence="1 2">
    <name type="scientific">Collybiopsis luxurians FD-317 M1</name>
    <dbReference type="NCBI Taxonomy" id="944289"/>
    <lineage>
        <taxon>Eukaryota</taxon>
        <taxon>Fungi</taxon>
        <taxon>Dikarya</taxon>
        <taxon>Basidiomycota</taxon>
        <taxon>Agaricomycotina</taxon>
        <taxon>Agaricomycetes</taxon>
        <taxon>Agaricomycetidae</taxon>
        <taxon>Agaricales</taxon>
        <taxon>Marasmiineae</taxon>
        <taxon>Omphalotaceae</taxon>
        <taxon>Collybiopsis</taxon>
        <taxon>Collybiopsis luxurians</taxon>
    </lineage>
</organism>
<name>A0A0D0C1X8_9AGAR</name>
<dbReference type="EMBL" id="KN834854">
    <property type="protein sequence ID" value="KIK51822.1"/>
    <property type="molecule type" value="Genomic_DNA"/>
</dbReference>
<dbReference type="Proteomes" id="UP000053593">
    <property type="component" value="Unassembled WGS sequence"/>
</dbReference>
<keyword evidence="2" id="KW-1185">Reference proteome</keyword>
<protein>
    <recommendedName>
        <fullName evidence="3">Ricin B lectin domain-containing protein</fullName>
    </recommendedName>
</protein>
<sequence>MSPPFDGSYYIKNIASGYFITSDGKDSFSTPVSTIKPTSDLNDKMSFNLRKGDGEWYFISANYSGANVRASSNGSTAIWRPNEVAFKILDAGEALYNIRLDGANLFWYDDIASMQPLHMVLLNKGSTADSAKWMFLDV</sequence>
<accession>A0A0D0C1X8</accession>
<proteinExistence type="predicted"/>
<dbReference type="HOGENOM" id="CLU_1855478_0_0_1"/>
<dbReference type="AlphaFoldDB" id="A0A0D0C1X8"/>
<dbReference type="Gene3D" id="2.80.10.50">
    <property type="match status" value="1"/>
</dbReference>
<reference evidence="1 2" key="1">
    <citation type="submission" date="2014-04" db="EMBL/GenBank/DDBJ databases">
        <title>Evolutionary Origins and Diversification of the Mycorrhizal Mutualists.</title>
        <authorList>
            <consortium name="DOE Joint Genome Institute"/>
            <consortium name="Mycorrhizal Genomics Consortium"/>
            <person name="Kohler A."/>
            <person name="Kuo A."/>
            <person name="Nagy L.G."/>
            <person name="Floudas D."/>
            <person name="Copeland A."/>
            <person name="Barry K.W."/>
            <person name="Cichocki N."/>
            <person name="Veneault-Fourrey C."/>
            <person name="LaButti K."/>
            <person name="Lindquist E.A."/>
            <person name="Lipzen A."/>
            <person name="Lundell T."/>
            <person name="Morin E."/>
            <person name="Murat C."/>
            <person name="Riley R."/>
            <person name="Ohm R."/>
            <person name="Sun H."/>
            <person name="Tunlid A."/>
            <person name="Henrissat B."/>
            <person name="Grigoriev I.V."/>
            <person name="Hibbett D.S."/>
            <person name="Martin F."/>
        </authorList>
    </citation>
    <scope>NUCLEOTIDE SEQUENCE [LARGE SCALE GENOMIC DNA]</scope>
    <source>
        <strain evidence="1 2">FD-317 M1</strain>
    </source>
</reference>
<evidence type="ECO:0008006" key="3">
    <source>
        <dbReference type="Google" id="ProtNLM"/>
    </source>
</evidence>
<gene>
    <name evidence="1" type="ORF">GYMLUDRAFT_251745</name>
</gene>
<evidence type="ECO:0000313" key="2">
    <source>
        <dbReference type="Proteomes" id="UP000053593"/>
    </source>
</evidence>
<dbReference type="OrthoDB" id="10693742at2759"/>
<evidence type="ECO:0000313" key="1">
    <source>
        <dbReference type="EMBL" id="KIK51822.1"/>
    </source>
</evidence>